<reference evidence="1" key="1">
    <citation type="submission" date="2022-04" db="EMBL/GenBank/DDBJ databases">
        <title>Carnegiea gigantea Genome sequencing and assembly v2.</title>
        <authorList>
            <person name="Copetti D."/>
            <person name="Sanderson M.J."/>
            <person name="Burquez A."/>
            <person name="Wojciechowski M.F."/>
        </authorList>
    </citation>
    <scope>NUCLEOTIDE SEQUENCE</scope>
    <source>
        <strain evidence="1">SGP5-SGP5p</strain>
        <tissue evidence="1">Aerial part</tissue>
    </source>
</reference>
<sequence length="267" mass="30169">MKLGPNFCNGRGFKSFCDKVLANLDKMKAVVCGRHATSELSFSLVIGASGSQPNRMEQNVSLDLEDRMGNSAEANEDDFINYIQLIGAEESRSPPRNAQIQHALAVLRIREEARALPQPSIYQQVLTKLRQHPGVGTRGPDFIFATMEYIRREQDTYHFVIFDDEDILDDDGECVVDTLLLYTLAGSSSKQATSPQQRLPKMIVLYGNLLDFYRQLLHLKQDAFIHLVNIMIEKQLLDEGHFVKAAKIVAITLYIFTRGASYRDVKI</sequence>
<proteinExistence type="predicted"/>
<accession>A0A9Q1QLP5</accession>
<keyword evidence="2" id="KW-1185">Reference proteome</keyword>
<evidence type="ECO:0000313" key="1">
    <source>
        <dbReference type="EMBL" id="KAJ8446922.1"/>
    </source>
</evidence>
<dbReference type="EMBL" id="JAKOGI010000047">
    <property type="protein sequence ID" value="KAJ8446922.1"/>
    <property type="molecule type" value="Genomic_DNA"/>
</dbReference>
<name>A0A9Q1QLP5_9CARY</name>
<protein>
    <submittedName>
        <fullName evidence="1">Uncharacterized protein</fullName>
    </submittedName>
</protein>
<gene>
    <name evidence="1" type="ORF">Cgig2_013223</name>
</gene>
<evidence type="ECO:0000313" key="2">
    <source>
        <dbReference type="Proteomes" id="UP001153076"/>
    </source>
</evidence>
<dbReference type="Proteomes" id="UP001153076">
    <property type="component" value="Unassembled WGS sequence"/>
</dbReference>
<organism evidence="1 2">
    <name type="scientific">Carnegiea gigantea</name>
    <dbReference type="NCBI Taxonomy" id="171969"/>
    <lineage>
        <taxon>Eukaryota</taxon>
        <taxon>Viridiplantae</taxon>
        <taxon>Streptophyta</taxon>
        <taxon>Embryophyta</taxon>
        <taxon>Tracheophyta</taxon>
        <taxon>Spermatophyta</taxon>
        <taxon>Magnoliopsida</taxon>
        <taxon>eudicotyledons</taxon>
        <taxon>Gunneridae</taxon>
        <taxon>Pentapetalae</taxon>
        <taxon>Caryophyllales</taxon>
        <taxon>Cactineae</taxon>
        <taxon>Cactaceae</taxon>
        <taxon>Cactoideae</taxon>
        <taxon>Echinocereeae</taxon>
        <taxon>Carnegiea</taxon>
    </lineage>
</organism>
<comment type="caution">
    <text evidence="1">The sequence shown here is derived from an EMBL/GenBank/DDBJ whole genome shotgun (WGS) entry which is preliminary data.</text>
</comment>
<dbReference type="AlphaFoldDB" id="A0A9Q1QLP5"/>
<dbReference type="OrthoDB" id="785423at2759"/>